<organism evidence="1 2">
    <name type="scientific">Clarias magur</name>
    <name type="common">Asian catfish</name>
    <name type="synonym">Macropteronotus magur</name>
    <dbReference type="NCBI Taxonomy" id="1594786"/>
    <lineage>
        <taxon>Eukaryota</taxon>
        <taxon>Metazoa</taxon>
        <taxon>Chordata</taxon>
        <taxon>Craniata</taxon>
        <taxon>Vertebrata</taxon>
        <taxon>Euteleostomi</taxon>
        <taxon>Actinopterygii</taxon>
        <taxon>Neopterygii</taxon>
        <taxon>Teleostei</taxon>
        <taxon>Ostariophysi</taxon>
        <taxon>Siluriformes</taxon>
        <taxon>Clariidae</taxon>
        <taxon>Clarias</taxon>
    </lineage>
</organism>
<evidence type="ECO:0000313" key="2">
    <source>
        <dbReference type="Proteomes" id="UP000727407"/>
    </source>
</evidence>
<sequence>MMKDRLVRKRQGGKTDSLHLVSLITTLPLSHPIPLFHHPASLITTLPLSHHPASFCHDPVTLSHHPASFSLSSPPCP</sequence>
<name>A0A8J4XAW0_CLAMG</name>
<feature type="non-terminal residue" evidence="1">
    <location>
        <position position="77"/>
    </location>
</feature>
<evidence type="ECO:0000313" key="1">
    <source>
        <dbReference type="EMBL" id="KAF5891375.1"/>
    </source>
</evidence>
<comment type="caution">
    <text evidence="1">The sequence shown here is derived from an EMBL/GenBank/DDBJ whole genome shotgun (WGS) entry which is preliminary data.</text>
</comment>
<accession>A0A8J4XAW0</accession>
<reference evidence="1" key="1">
    <citation type="submission" date="2020-07" db="EMBL/GenBank/DDBJ databases">
        <title>Clarias magur genome sequencing, assembly and annotation.</title>
        <authorList>
            <person name="Kushwaha B."/>
            <person name="Kumar R."/>
            <person name="Das P."/>
            <person name="Joshi C.G."/>
            <person name="Kumar D."/>
            <person name="Nagpure N.S."/>
            <person name="Pandey M."/>
            <person name="Agarwal S."/>
            <person name="Srivastava S."/>
            <person name="Singh M."/>
            <person name="Sahoo L."/>
            <person name="Jayasankar P."/>
            <person name="Meher P.K."/>
            <person name="Koringa P.G."/>
            <person name="Iquebal M.A."/>
            <person name="Das S.P."/>
            <person name="Bit A."/>
            <person name="Patnaik S."/>
            <person name="Patel N."/>
            <person name="Shah T.M."/>
            <person name="Hinsu A."/>
            <person name="Jena J.K."/>
        </authorList>
    </citation>
    <scope>NUCLEOTIDE SEQUENCE</scope>
    <source>
        <strain evidence="1">CIFAMagur01</strain>
        <tissue evidence="1">Testis</tissue>
    </source>
</reference>
<dbReference type="AlphaFoldDB" id="A0A8J4XAW0"/>
<dbReference type="Proteomes" id="UP000727407">
    <property type="component" value="Unassembled WGS sequence"/>
</dbReference>
<keyword evidence="2" id="KW-1185">Reference proteome</keyword>
<dbReference type="EMBL" id="QNUK01000591">
    <property type="protein sequence ID" value="KAF5891375.1"/>
    <property type="molecule type" value="Genomic_DNA"/>
</dbReference>
<protein>
    <submittedName>
        <fullName evidence="1">Uncharacterized protein</fullName>
    </submittedName>
</protein>
<proteinExistence type="predicted"/>
<gene>
    <name evidence="1" type="ORF">DAT39_018923</name>
</gene>